<evidence type="ECO:0000256" key="1">
    <source>
        <dbReference type="ARBA" id="ARBA00022737"/>
    </source>
</evidence>
<organism evidence="3 4">
    <name type="scientific">[Torrubiella] hemipterigena</name>
    <dbReference type="NCBI Taxonomy" id="1531966"/>
    <lineage>
        <taxon>Eukaryota</taxon>
        <taxon>Fungi</taxon>
        <taxon>Dikarya</taxon>
        <taxon>Ascomycota</taxon>
        <taxon>Pezizomycotina</taxon>
        <taxon>Sordariomycetes</taxon>
        <taxon>Hypocreomycetidae</taxon>
        <taxon>Hypocreales</taxon>
        <taxon>Clavicipitaceae</taxon>
        <taxon>Clavicipitaceae incertae sedis</taxon>
        <taxon>'Torrubiella' clade</taxon>
    </lineage>
</organism>
<dbReference type="PANTHER" id="PTHR24189">
    <property type="entry name" value="MYOTROPHIN"/>
    <property type="match status" value="1"/>
</dbReference>
<keyword evidence="1" id="KW-0677">Repeat</keyword>
<dbReference type="Proteomes" id="UP000039046">
    <property type="component" value="Unassembled WGS sequence"/>
</dbReference>
<evidence type="ECO:0000313" key="4">
    <source>
        <dbReference type="Proteomes" id="UP000039046"/>
    </source>
</evidence>
<keyword evidence="4" id="KW-1185">Reference proteome</keyword>
<evidence type="ECO:0008006" key="5">
    <source>
        <dbReference type="Google" id="ProtNLM"/>
    </source>
</evidence>
<reference evidence="3 4" key="1">
    <citation type="journal article" date="2015" name="Genome Announc.">
        <title>Draft Genome Sequence and Gene Annotation of the Entomopathogenic Fungus Verticillium hemipterigenum.</title>
        <authorList>
            <person name="Horn F."/>
            <person name="Habel A."/>
            <person name="Scharf D.H."/>
            <person name="Dworschak J."/>
            <person name="Brakhage A.A."/>
            <person name="Guthke R."/>
            <person name="Hertweck C."/>
            <person name="Linde J."/>
        </authorList>
    </citation>
    <scope>NUCLEOTIDE SEQUENCE [LARGE SCALE GENOMIC DNA]</scope>
</reference>
<dbReference type="SUPFAM" id="SSF48403">
    <property type="entry name" value="Ankyrin repeat"/>
    <property type="match status" value="2"/>
</dbReference>
<dbReference type="OrthoDB" id="4772757at2759"/>
<dbReference type="InterPro" id="IPR036047">
    <property type="entry name" value="F-box-like_dom_sf"/>
</dbReference>
<evidence type="ECO:0000256" key="2">
    <source>
        <dbReference type="ARBA" id="ARBA00023043"/>
    </source>
</evidence>
<dbReference type="InterPro" id="IPR036770">
    <property type="entry name" value="Ankyrin_rpt-contain_sf"/>
</dbReference>
<dbReference type="EMBL" id="CDHN01000008">
    <property type="protein sequence ID" value="CEJ95093.1"/>
    <property type="molecule type" value="Genomic_DNA"/>
</dbReference>
<keyword evidence="2" id="KW-0040">ANK repeat</keyword>
<gene>
    <name evidence="3" type="ORF">VHEMI10595</name>
</gene>
<accession>A0A0A1TSG6</accession>
<dbReference type="SMART" id="SM00248">
    <property type="entry name" value="ANK"/>
    <property type="match status" value="5"/>
</dbReference>
<dbReference type="PANTHER" id="PTHR24189:SF50">
    <property type="entry name" value="ANKYRIN REPEAT AND SOCS BOX PROTEIN 2"/>
    <property type="match status" value="1"/>
</dbReference>
<dbReference type="InterPro" id="IPR002110">
    <property type="entry name" value="Ankyrin_rpt"/>
</dbReference>
<name>A0A0A1TSG6_9HYPO</name>
<evidence type="ECO:0000313" key="3">
    <source>
        <dbReference type="EMBL" id="CEJ95093.1"/>
    </source>
</evidence>
<dbReference type="HOGENOM" id="CLU_376514_0_0_1"/>
<dbReference type="CDD" id="cd09917">
    <property type="entry name" value="F-box_SF"/>
    <property type="match status" value="1"/>
</dbReference>
<protein>
    <recommendedName>
        <fullName evidence="5">F-box domain-containing protein</fullName>
    </recommendedName>
</protein>
<proteinExistence type="predicted"/>
<dbReference type="Gene3D" id="1.25.40.20">
    <property type="entry name" value="Ankyrin repeat-containing domain"/>
    <property type="match status" value="2"/>
</dbReference>
<dbReference type="SUPFAM" id="SSF81383">
    <property type="entry name" value="F-box domain"/>
    <property type="match status" value="1"/>
</dbReference>
<dbReference type="AlphaFoldDB" id="A0A0A1TSG6"/>
<sequence>MMQGGLRTGTTLDQLPREILIDIASCLFLEDIAHLSAANRTFYAVFDPILYLIDSKPYFSRSIYWAAENASIAVAQKALAAGTSVNEQSNPTPHNSIRKLQFSTWPEFSSRLPAIRAPRPLAKRIIIPAEMAALVELLLQAGADMTMVDGNALAANLNSFHATPLGYAMYCVDRPYFRAVQGNHAEVRSNGCFSPLTRAKLAIVGGHLSQLQDILALYASELDLKGENGRELHNLAYKDDRQDMCRCLYYWTHGKEADSSYMCDSTGRFRRYLIDCVQRAVENGAICANVQTDNKWSEFRDIEGIHVTFRYWIDDLGKRRRPTTLTDVAICIRDRELLELAISLEDETVRNPEVDQLRLLQCALSWGDATWAESLLDDKEGLDLQSDHLAETFVEILYNVIHKGYANCVEMLIRRGPSITGLPRTVESRRSIIAETIMYCQSRSSLVVILEHLLKAGADTTQVFADLERWYPKNTGYWLSGIGLRMLCQPGCMELLEQHGICVYRPHRLYLLAACEQHNYALVRRLVDDGVLQPDFNEKPTPTIGLQPMTGAHGDEDYMSESLMNDYMLHAHCRNRYPNAKYAADDVKILQLLLTQGLDINKRHFGHSVLEYACLELRKRHSHAEEMICCLIENGADVGAMEEDMGFTVPDKSDSGVISRYLLDITSHVKAGDRLPLSVLQTICRSDKPTTRKRVDLFMAHNPDILKNKTWIYDAMIQAAVANNVGTLQALMRYAKGLPRGIVTATRQHGLRLRMLHFLMALGLDCKETDLY</sequence>
<dbReference type="InterPro" id="IPR050745">
    <property type="entry name" value="Multifunctional_regulatory"/>
</dbReference>